<dbReference type="SUPFAM" id="SSF56112">
    <property type="entry name" value="Protein kinase-like (PK-like)"/>
    <property type="match status" value="1"/>
</dbReference>
<name>A0AAD9Z9U0_9LECA</name>
<dbReference type="AlphaFoldDB" id="A0AAD9Z9U0"/>
<organism evidence="2 3">
    <name type="scientific">Lepraria neglecta</name>
    <dbReference type="NCBI Taxonomy" id="209136"/>
    <lineage>
        <taxon>Eukaryota</taxon>
        <taxon>Fungi</taxon>
        <taxon>Dikarya</taxon>
        <taxon>Ascomycota</taxon>
        <taxon>Pezizomycotina</taxon>
        <taxon>Lecanoromycetes</taxon>
        <taxon>OSLEUM clade</taxon>
        <taxon>Lecanoromycetidae</taxon>
        <taxon>Lecanorales</taxon>
        <taxon>Lecanorineae</taxon>
        <taxon>Stereocaulaceae</taxon>
        <taxon>Lepraria</taxon>
    </lineage>
</organism>
<comment type="caution">
    <text evidence="2">The sequence shown here is derived from an EMBL/GenBank/DDBJ whole genome shotgun (WGS) entry which is preliminary data.</text>
</comment>
<dbReference type="PANTHER" id="PTHR21310">
    <property type="entry name" value="AMINOGLYCOSIDE PHOSPHOTRANSFERASE-RELATED-RELATED"/>
    <property type="match status" value="1"/>
</dbReference>
<dbReference type="InterPro" id="IPR002575">
    <property type="entry name" value="Aminoglycoside_PTrfase"/>
</dbReference>
<dbReference type="InterPro" id="IPR011009">
    <property type="entry name" value="Kinase-like_dom_sf"/>
</dbReference>
<reference evidence="2" key="1">
    <citation type="submission" date="2022-11" db="EMBL/GenBank/DDBJ databases">
        <title>Chromosomal genome sequence assembly and mating type (MAT) locus characterization of the leprose asexual lichenized fungus Lepraria neglecta (Nyl.) Erichsen.</title>
        <authorList>
            <person name="Allen J.L."/>
            <person name="Pfeffer B."/>
        </authorList>
    </citation>
    <scope>NUCLEOTIDE SEQUENCE</scope>
    <source>
        <strain evidence="2">Allen 5258</strain>
    </source>
</reference>
<dbReference type="InterPro" id="IPR051678">
    <property type="entry name" value="AGP_Transferase"/>
</dbReference>
<evidence type="ECO:0000313" key="2">
    <source>
        <dbReference type="EMBL" id="KAK3174069.1"/>
    </source>
</evidence>
<dbReference type="Pfam" id="PF01636">
    <property type="entry name" value="APH"/>
    <property type="match status" value="1"/>
</dbReference>
<gene>
    <name evidence="2" type="ORF">OEA41_001313</name>
</gene>
<accession>A0AAD9Z9U0</accession>
<keyword evidence="3" id="KW-1185">Reference proteome</keyword>
<sequence>MDSIDWKTLCQFGSKVHNDEPCTVNEQLTMGANHKVRIVEFKDGSRWIARLRMPPIDPDDEDGEGSMLFQREVDGIQLVKERTTMPVPAVYGYRASANNDIGAPFMLMECLAGNVANDLNSGSTSPQHKSRFYADMARYQIGDIIRLEDGAYHVGPIQGLGGPFDTATELLEAWARKTEFGSPMDELEEACGEDSDEIAASIHNFPLRLEQLAANIHVRDHGPFPLFNNDFGHNNIVVDDDYKVLGVIDWENAYAAPWEIVDFPILLQNEPAPIAEPQDYDENGVPIDEESRVII</sequence>
<evidence type="ECO:0000313" key="3">
    <source>
        <dbReference type="Proteomes" id="UP001276659"/>
    </source>
</evidence>
<dbReference type="Gene3D" id="3.30.200.20">
    <property type="entry name" value="Phosphorylase Kinase, domain 1"/>
    <property type="match status" value="1"/>
</dbReference>
<dbReference type="EMBL" id="JASNWA010000006">
    <property type="protein sequence ID" value="KAK3174069.1"/>
    <property type="molecule type" value="Genomic_DNA"/>
</dbReference>
<evidence type="ECO:0000259" key="1">
    <source>
        <dbReference type="Pfam" id="PF01636"/>
    </source>
</evidence>
<feature type="domain" description="Aminoglycoside phosphotransferase" evidence="1">
    <location>
        <begin position="40"/>
        <end position="257"/>
    </location>
</feature>
<dbReference type="Proteomes" id="UP001276659">
    <property type="component" value="Unassembled WGS sequence"/>
</dbReference>
<dbReference type="Gene3D" id="3.90.1200.10">
    <property type="match status" value="1"/>
</dbReference>
<protein>
    <recommendedName>
        <fullName evidence="1">Aminoglycoside phosphotransferase domain-containing protein</fullName>
    </recommendedName>
</protein>
<dbReference type="PANTHER" id="PTHR21310:SF37">
    <property type="entry name" value="AMINOGLYCOSIDE PHOSPHOTRANSFERASE DOMAIN-CONTAINING PROTEIN"/>
    <property type="match status" value="1"/>
</dbReference>
<proteinExistence type="predicted"/>